<dbReference type="RefSeq" id="WP_062491086.1">
    <property type="nucleotide sequence ID" value="NZ_BOVJ01000217.1"/>
</dbReference>
<reference evidence="3 4" key="1">
    <citation type="submission" date="2021-04" db="EMBL/GenBank/DDBJ databases">
        <title>Draft genome sequence of Paenibacillus cisolokensis, LC2-13A.</title>
        <authorList>
            <person name="Uke A."/>
            <person name="Chhe C."/>
            <person name="Baramee S."/>
            <person name="Kosugi A."/>
        </authorList>
    </citation>
    <scope>NUCLEOTIDE SEQUENCE [LARGE SCALE GENOMIC DNA]</scope>
    <source>
        <strain evidence="3 4">LC2-13A</strain>
    </source>
</reference>
<keyword evidence="4" id="KW-1185">Reference proteome</keyword>
<feature type="coiled-coil region" evidence="1">
    <location>
        <begin position="22"/>
        <end position="52"/>
    </location>
</feature>
<evidence type="ECO:0000313" key="3">
    <source>
        <dbReference type="EMBL" id="GIQ66829.1"/>
    </source>
</evidence>
<evidence type="ECO:0000256" key="1">
    <source>
        <dbReference type="SAM" id="Coils"/>
    </source>
</evidence>
<keyword evidence="1" id="KW-0175">Coiled coil</keyword>
<name>A0ABQ4NFX2_9BACL</name>
<dbReference type="PANTHER" id="PTHR40070:SF1">
    <property type="entry name" value="UPF0478 PROTEIN YTXG"/>
    <property type="match status" value="1"/>
</dbReference>
<evidence type="ECO:0008006" key="5">
    <source>
        <dbReference type="Google" id="ProtNLM"/>
    </source>
</evidence>
<evidence type="ECO:0000313" key="4">
    <source>
        <dbReference type="Proteomes" id="UP000680304"/>
    </source>
</evidence>
<sequence>MLLEIAVLIIALSVAVLTAAFVQTLRQARTSLERASEALREVQDAVRIWKDDVEKLVSSLSGLTERAGRQLDAVDPLMSSFRNVGETLREITAAAHEVSAGWASLLKTKADKAAARMEAKAAPGERSGIAGGGASRSDPASAMPGSPGLGTDRHALRNRQAAPPPGWLDWLDVAVQTVRLLRR</sequence>
<dbReference type="EMBL" id="BOVJ01000217">
    <property type="protein sequence ID" value="GIQ66829.1"/>
    <property type="molecule type" value="Genomic_DNA"/>
</dbReference>
<proteinExistence type="predicted"/>
<protein>
    <recommendedName>
        <fullName evidence="5">DUF948 domain-containing protein</fullName>
    </recommendedName>
</protein>
<dbReference type="PANTHER" id="PTHR40070">
    <property type="entry name" value="UPF0478 PROTEIN YTXG"/>
    <property type="match status" value="1"/>
</dbReference>
<comment type="caution">
    <text evidence="3">The sequence shown here is derived from an EMBL/GenBank/DDBJ whole genome shotgun (WGS) entry which is preliminary data.</text>
</comment>
<organism evidence="3 4">
    <name type="scientific">Paenibacillus cisolokensis</name>
    <dbReference type="NCBI Taxonomy" id="1658519"/>
    <lineage>
        <taxon>Bacteria</taxon>
        <taxon>Bacillati</taxon>
        <taxon>Bacillota</taxon>
        <taxon>Bacilli</taxon>
        <taxon>Bacillales</taxon>
        <taxon>Paenibacillaceae</taxon>
        <taxon>Paenibacillus</taxon>
    </lineage>
</organism>
<accession>A0ABQ4NFX2</accession>
<dbReference type="Pfam" id="PF06103">
    <property type="entry name" value="DUF948"/>
    <property type="match status" value="1"/>
</dbReference>
<gene>
    <name evidence="3" type="ORF">PACILC2_53970</name>
</gene>
<dbReference type="Gene3D" id="1.20.5.300">
    <property type="match status" value="1"/>
</dbReference>
<dbReference type="Proteomes" id="UP000680304">
    <property type="component" value="Unassembled WGS sequence"/>
</dbReference>
<evidence type="ECO:0000256" key="2">
    <source>
        <dbReference type="SAM" id="MobiDB-lite"/>
    </source>
</evidence>
<dbReference type="InterPro" id="IPR009293">
    <property type="entry name" value="UPF0478"/>
</dbReference>
<feature type="region of interest" description="Disordered" evidence="2">
    <location>
        <begin position="118"/>
        <end position="162"/>
    </location>
</feature>